<name>A0ABQ6N4H8_9STRA</name>
<dbReference type="Pfam" id="PF15801">
    <property type="entry name" value="zf-C6H2"/>
    <property type="match status" value="1"/>
</dbReference>
<proteinExistence type="inferred from homology"/>
<evidence type="ECO:0000313" key="3">
    <source>
        <dbReference type="EMBL" id="GMI39473.1"/>
    </source>
</evidence>
<dbReference type="EMBL" id="BRYB01000876">
    <property type="protein sequence ID" value="GMI39473.1"/>
    <property type="molecule type" value="Genomic_DNA"/>
</dbReference>
<sequence>MTAAAHLCCSPSCTSAATLRCPSCVKLGVDPGSHFCSQACFRSSWSAHKPLHKEAAKKAKREEEEAVRAKLGGGAAEALSFSPNFASIKVSPNAGESADANFPRNLHNAGELFLRAGMLGHARRLQKCVAKELEVLEKGPDGKASHSLGRACVCWGCGHAGLPKNAGECDEASLLPAGACGGCGEADQTNWLVVRGEADGEASEVPWMEVKAATPSEP</sequence>
<evidence type="ECO:0000259" key="2">
    <source>
        <dbReference type="PROSITE" id="PS52013"/>
    </source>
</evidence>
<gene>
    <name evidence="3" type="ORF">TeGR_g3107</name>
</gene>
<keyword evidence="1" id="KW-0862">Zinc</keyword>
<keyword evidence="4" id="KW-1185">Reference proteome</keyword>
<keyword evidence="1" id="KW-0863">Zinc-finger</keyword>
<comment type="caution">
    <text evidence="3">The sequence shown here is derived from an EMBL/GenBank/DDBJ whole genome shotgun (WGS) entry which is preliminary data.</text>
</comment>
<comment type="similarity">
    <text evidence="1">Belongs to the peptidase M24A family. Methionine aminopeptidase type 1 subfamily.</text>
</comment>
<dbReference type="PROSITE" id="PS52013">
    <property type="entry name" value="ZF_C6H2"/>
    <property type="match status" value="1"/>
</dbReference>
<evidence type="ECO:0000313" key="4">
    <source>
        <dbReference type="Proteomes" id="UP001165060"/>
    </source>
</evidence>
<dbReference type="Proteomes" id="UP001165060">
    <property type="component" value="Unassembled WGS sequence"/>
</dbReference>
<feature type="domain" description="C6H2-type" evidence="2">
    <location>
        <begin position="5"/>
        <end position="59"/>
    </location>
</feature>
<dbReference type="InterPro" id="IPR031615">
    <property type="entry name" value="Zfn-C6H2"/>
</dbReference>
<reference evidence="3 4" key="1">
    <citation type="journal article" date="2023" name="Commun. Biol.">
        <title>Genome analysis of Parmales, the sister group of diatoms, reveals the evolutionary specialization of diatoms from phago-mixotrophs to photoautotrophs.</title>
        <authorList>
            <person name="Ban H."/>
            <person name="Sato S."/>
            <person name="Yoshikawa S."/>
            <person name="Yamada K."/>
            <person name="Nakamura Y."/>
            <person name="Ichinomiya M."/>
            <person name="Sato N."/>
            <person name="Blanc-Mathieu R."/>
            <person name="Endo H."/>
            <person name="Kuwata A."/>
            <person name="Ogata H."/>
        </authorList>
    </citation>
    <scope>NUCLEOTIDE SEQUENCE [LARGE SCALE GENOMIC DNA]</scope>
</reference>
<organism evidence="3 4">
    <name type="scientific">Tetraparma gracilis</name>
    <dbReference type="NCBI Taxonomy" id="2962635"/>
    <lineage>
        <taxon>Eukaryota</taxon>
        <taxon>Sar</taxon>
        <taxon>Stramenopiles</taxon>
        <taxon>Ochrophyta</taxon>
        <taxon>Bolidophyceae</taxon>
        <taxon>Parmales</taxon>
        <taxon>Triparmaceae</taxon>
        <taxon>Tetraparma</taxon>
    </lineage>
</organism>
<accession>A0ABQ6N4H8</accession>
<evidence type="ECO:0000256" key="1">
    <source>
        <dbReference type="PROSITE-ProRule" id="PRU01357"/>
    </source>
</evidence>
<keyword evidence="1" id="KW-0479">Metal-binding</keyword>
<protein>
    <recommendedName>
        <fullName evidence="2">C6H2-type domain-containing protein</fullName>
    </recommendedName>
</protein>